<feature type="domain" description="Reverse transcriptase Ty1/copia-type" evidence="1">
    <location>
        <begin position="1"/>
        <end position="162"/>
    </location>
</feature>
<dbReference type="PANTHER" id="PTHR11439:SF470">
    <property type="entry name" value="CYSTEINE-RICH RLK (RECEPTOR-LIKE PROTEIN KINASE) 8"/>
    <property type="match status" value="1"/>
</dbReference>
<dbReference type="CDD" id="cd09272">
    <property type="entry name" value="RNase_HI_RT_Ty1"/>
    <property type="match status" value="1"/>
</dbReference>
<dbReference type="InterPro" id="IPR043502">
    <property type="entry name" value="DNA/RNA_pol_sf"/>
</dbReference>
<dbReference type="Pfam" id="PF07727">
    <property type="entry name" value="RVT_2"/>
    <property type="match status" value="1"/>
</dbReference>
<organism evidence="2 3">
    <name type="scientific">Camelina sativa</name>
    <name type="common">False flax</name>
    <name type="synonym">Myagrum sativum</name>
    <dbReference type="NCBI Taxonomy" id="90675"/>
    <lineage>
        <taxon>Eukaryota</taxon>
        <taxon>Viridiplantae</taxon>
        <taxon>Streptophyta</taxon>
        <taxon>Embryophyta</taxon>
        <taxon>Tracheophyta</taxon>
        <taxon>Spermatophyta</taxon>
        <taxon>Magnoliopsida</taxon>
        <taxon>eudicotyledons</taxon>
        <taxon>Gunneridae</taxon>
        <taxon>Pentapetalae</taxon>
        <taxon>rosids</taxon>
        <taxon>malvids</taxon>
        <taxon>Brassicales</taxon>
        <taxon>Brassicaceae</taxon>
        <taxon>Camelineae</taxon>
        <taxon>Camelina</taxon>
    </lineage>
</organism>
<reference evidence="3" key="2">
    <citation type="submission" date="2025-08" db="UniProtKB">
        <authorList>
            <consortium name="RefSeq"/>
        </authorList>
    </citation>
    <scope>IDENTIFICATION</scope>
    <source>
        <tissue evidence="3">Leaf</tissue>
    </source>
</reference>
<sequence>MYVHNAFLHGDLEEEVYIKLPSGFHSTDPTKVCRLRKSLYGLRQAPHCWFEKLATALRTFEFKQSYPDYSLFSFVQNGIVLHVLVYVDDFIVAGNNLDEIERFKAYMSKCFHMKDLGNLKYFLGIEVSRGPDGIFLSQRNYAQDIIAEACLRGAKTFATPVEPHHKLASAQGPVLKRPEEYRRLVGRLIYLSITRPELSYIIHILSQFMQTPLLPHWEAAIRVVRYLKGCPEQGILLHSDSAASLIAYCDSDWNACPLTRRSLSAYVVFLGSSPISWKTKKQHTVSNSSAEAEYRAMAYTLREIKWLRQLLDTFGLHPSQPIQP</sequence>
<dbReference type="RefSeq" id="XP_019098392.1">
    <property type="nucleotide sequence ID" value="XM_019242847.1"/>
</dbReference>
<name>A0ABM1RHA4_CAMSA</name>
<keyword evidence="2" id="KW-1185">Reference proteome</keyword>
<protein>
    <submittedName>
        <fullName evidence="3">Uncharacterized protein LOC109131676</fullName>
    </submittedName>
</protein>
<dbReference type="PANTHER" id="PTHR11439">
    <property type="entry name" value="GAG-POL-RELATED RETROTRANSPOSON"/>
    <property type="match status" value="1"/>
</dbReference>
<dbReference type="InterPro" id="IPR013103">
    <property type="entry name" value="RVT_2"/>
</dbReference>
<proteinExistence type="predicted"/>
<gene>
    <name evidence="3" type="primary">LOC109131676</name>
</gene>
<evidence type="ECO:0000313" key="3">
    <source>
        <dbReference type="RefSeq" id="XP_019098392.1"/>
    </source>
</evidence>
<dbReference type="Proteomes" id="UP000694864">
    <property type="component" value="Unplaced"/>
</dbReference>
<accession>A0ABM1RHA4</accession>
<evidence type="ECO:0000313" key="2">
    <source>
        <dbReference type="Proteomes" id="UP000694864"/>
    </source>
</evidence>
<dbReference type="GeneID" id="109131676"/>
<reference evidence="2" key="1">
    <citation type="journal article" date="2014" name="Nat. Commun.">
        <title>The emerging biofuel crop Camelina sativa retains a highly undifferentiated hexaploid genome structure.</title>
        <authorList>
            <person name="Kagale S."/>
            <person name="Koh C."/>
            <person name="Nixon J."/>
            <person name="Bollina V."/>
            <person name="Clarke W.E."/>
            <person name="Tuteja R."/>
            <person name="Spillane C."/>
            <person name="Robinson S.J."/>
            <person name="Links M.G."/>
            <person name="Clarke C."/>
            <person name="Higgins E.E."/>
            <person name="Huebert T."/>
            <person name="Sharpe A.G."/>
            <person name="Parkin I.A."/>
        </authorList>
    </citation>
    <scope>NUCLEOTIDE SEQUENCE [LARGE SCALE GENOMIC DNA]</scope>
    <source>
        <strain evidence="2">cv. DH55</strain>
    </source>
</reference>
<dbReference type="SUPFAM" id="SSF56672">
    <property type="entry name" value="DNA/RNA polymerases"/>
    <property type="match status" value="1"/>
</dbReference>
<evidence type="ECO:0000259" key="1">
    <source>
        <dbReference type="Pfam" id="PF07727"/>
    </source>
</evidence>